<evidence type="ECO:0000256" key="6">
    <source>
        <dbReference type="ARBA" id="ARBA00023027"/>
    </source>
</evidence>
<evidence type="ECO:0000256" key="9">
    <source>
        <dbReference type="ARBA" id="ARBA00023264"/>
    </source>
</evidence>
<feature type="binding site" evidence="10">
    <location>
        <position position="132"/>
    </location>
    <ligand>
        <name>sn-glycerol 3-phosphate</name>
        <dbReference type="ChEBI" id="CHEBI:57597"/>
    </ligand>
</feature>
<comment type="caution">
    <text evidence="10">Lacks conserved residue(s) required for the propagation of feature annotation.</text>
</comment>
<comment type="catalytic activity">
    <reaction evidence="10">
        <text>sn-glycerol 3-phosphate + NAD(+) = dihydroxyacetone phosphate + NADH + H(+)</text>
        <dbReference type="Rhea" id="RHEA:11092"/>
        <dbReference type="ChEBI" id="CHEBI:15378"/>
        <dbReference type="ChEBI" id="CHEBI:57540"/>
        <dbReference type="ChEBI" id="CHEBI:57597"/>
        <dbReference type="ChEBI" id="CHEBI:57642"/>
        <dbReference type="ChEBI" id="CHEBI:57945"/>
        <dbReference type="EC" id="1.1.1.94"/>
    </reaction>
</comment>
<organism evidence="18">
    <name type="scientific">Ruegeria sp. PrR005</name>
    <dbReference type="NCBI Taxonomy" id="2706882"/>
    <lineage>
        <taxon>Bacteria</taxon>
        <taxon>Pseudomonadati</taxon>
        <taxon>Pseudomonadota</taxon>
        <taxon>Alphaproteobacteria</taxon>
        <taxon>Rhodobacterales</taxon>
        <taxon>Roseobacteraceae</taxon>
        <taxon>Ruegeria</taxon>
    </lineage>
</organism>
<dbReference type="PRINTS" id="PR00077">
    <property type="entry name" value="GPDHDRGNASE"/>
</dbReference>
<evidence type="ECO:0000259" key="16">
    <source>
        <dbReference type="Pfam" id="PF01210"/>
    </source>
</evidence>
<evidence type="ECO:0000256" key="8">
    <source>
        <dbReference type="ARBA" id="ARBA00023209"/>
    </source>
</evidence>
<feature type="binding site" evidence="13">
    <location>
        <position position="134"/>
    </location>
    <ligand>
        <name>NAD(+)</name>
        <dbReference type="ChEBI" id="CHEBI:57540"/>
    </ligand>
</feature>
<dbReference type="UniPathway" id="UPA00940"/>
<protein>
    <recommendedName>
        <fullName evidence="10">Glycerol-3-phosphate dehydrogenase [NAD(P)+]</fullName>
        <ecNumber evidence="10">1.1.1.94</ecNumber>
    </recommendedName>
    <alternativeName>
        <fullName evidence="10">NAD(P)(+)-dependent glycerol-3-phosphate dehydrogenase</fullName>
    </alternativeName>
    <alternativeName>
        <fullName evidence="10">NAD(P)H-dependent dihydroxyacetone-phosphate reductase</fullName>
    </alternativeName>
</protein>
<dbReference type="GO" id="GO:0005829">
    <property type="term" value="C:cytosol"/>
    <property type="evidence" value="ECO:0007669"/>
    <property type="project" value="TreeGrafter"/>
</dbReference>
<gene>
    <name evidence="10" type="primary">gpsA</name>
    <name evidence="18" type="ORF">G0P99_15560</name>
</gene>
<keyword evidence="10" id="KW-0963">Cytoplasm</keyword>
<evidence type="ECO:0000256" key="5">
    <source>
        <dbReference type="ARBA" id="ARBA00023002"/>
    </source>
</evidence>
<dbReference type="PANTHER" id="PTHR11728">
    <property type="entry name" value="GLYCEROL-3-PHOSPHATE DEHYDROGENASE"/>
    <property type="match status" value="1"/>
</dbReference>
<evidence type="ECO:0000313" key="18">
    <source>
        <dbReference type="EMBL" id="NDW46370.1"/>
    </source>
</evidence>
<dbReference type="InterPro" id="IPR036291">
    <property type="entry name" value="NAD(P)-bd_dom_sf"/>
</dbReference>
<comment type="similarity">
    <text evidence="1 10 14">Belongs to the NAD-dependent glycerol-3-phosphate dehydrogenase family.</text>
</comment>
<keyword evidence="5 10" id="KW-0560">Oxidoreductase</keyword>
<feature type="binding site" evidence="10">
    <location>
        <position position="250"/>
    </location>
    <ligand>
        <name>sn-glycerol 3-phosphate</name>
        <dbReference type="ChEBI" id="CHEBI:57597"/>
    </ligand>
</feature>
<dbReference type="InterPro" id="IPR006109">
    <property type="entry name" value="G3P_DH_NAD-dep_C"/>
</dbReference>
<dbReference type="Gene3D" id="1.10.1040.10">
    <property type="entry name" value="N-(1-d-carboxylethyl)-l-norvaline Dehydrogenase, domain 2"/>
    <property type="match status" value="1"/>
</dbReference>
<dbReference type="GO" id="GO:0008654">
    <property type="term" value="P:phospholipid biosynthetic process"/>
    <property type="evidence" value="ECO:0007669"/>
    <property type="project" value="UniProtKB-KW"/>
</dbReference>
<dbReference type="FunFam" id="3.40.50.720:FF:000019">
    <property type="entry name" value="Glycerol-3-phosphate dehydrogenase [NAD(P)+]"/>
    <property type="match status" value="1"/>
</dbReference>
<feature type="binding site" evidence="10">
    <location>
        <position position="134"/>
    </location>
    <ligand>
        <name>NADPH</name>
        <dbReference type="ChEBI" id="CHEBI:57783"/>
    </ligand>
</feature>
<dbReference type="EMBL" id="JAAGOX010000032">
    <property type="protein sequence ID" value="NDW46370.1"/>
    <property type="molecule type" value="Genomic_DNA"/>
</dbReference>
<feature type="binding site" evidence="10">
    <location>
        <position position="185"/>
    </location>
    <ligand>
        <name>sn-glycerol 3-phosphate</name>
        <dbReference type="ChEBI" id="CHEBI:57597"/>
    </ligand>
</feature>
<feature type="domain" description="Glycerol-3-phosphate dehydrogenase NAD-dependent C-terminal" evidence="17">
    <location>
        <begin position="174"/>
        <end position="308"/>
    </location>
</feature>
<dbReference type="PIRSF" id="PIRSF000114">
    <property type="entry name" value="Glycerol-3-P_dh"/>
    <property type="match status" value="1"/>
</dbReference>
<evidence type="ECO:0000256" key="13">
    <source>
        <dbReference type="PIRSR" id="PIRSR000114-3"/>
    </source>
</evidence>
<keyword evidence="2 10" id="KW-0444">Lipid biosynthesis</keyword>
<dbReference type="Gene3D" id="3.40.50.720">
    <property type="entry name" value="NAD(P)-binding Rossmann-like Domain"/>
    <property type="match status" value="1"/>
</dbReference>
<feature type="binding site" evidence="10">
    <location>
        <position position="248"/>
    </location>
    <ligand>
        <name>sn-glycerol 3-phosphate</name>
        <dbReference type="ChEBI" id="CHEBI:57597"/>
    </ligand>
</feature>
<proteinExistence type="inferred from homology"/>
<comment type="pathway">
    <text evidence="10">Membrane lipid metabolism; glycerophospholipid metabolism.</text>
</comment>
<comment type="caution">
    <text evidence="18">The sequence shown here is derived from an EMBL/GenBank/DDBJ whole genome shotgun (WGS) entry which is preliminary data.</text>
</comment>
<name>A0A6B2NTD9_9RHOB</name>
<feature type="binding site" evidence="10">
    <location>
        <position position="238"/>
    </location>
    <ligand>
        <name>sn-glycerol 3-phosphate</name>
        <dbReference type="ChEBI" id="CHEBI:57597"/>
    </ligand>
</feature>
<dbReference type="GO" id="GO:0051287">
    <property type="term" value="F:NAD binding"/>
    <property type="evidence" value="ECO:0007669"/>
    <property type="project" value="InterPro"/>
</dbReference>
<evidence type="ECO:0000256" key="7">
    <source>
        <dbReference type="ARBA" id="ARBA00023098"/>
    </source>
</evidence>
<dbReference type="GO" id="GO:0006650">
    <property type="term" value="P:glycerophospholipid metabolic process"/>
    <property type="evidence" value="ECO:0007669"/>
    <property type="project" value="UniProtKB-UniRule"/>
</dbReference>
<feature type="binding site" evidence="10">
    <location>
        <position position="102"/>
    </location>
    <ligand>
        <name>NADPH</name>
        <dbReference type="ChEBI" id="CHEBI:57783"/>
    </ligand>
</feature>
<keyword evidence="8 10" id="KW-0594">Phospholipid biosynthesis</keyword>
<feature type="binding site" evidence="10">
    <location>
        <position position="102"/>
    </location>
    <ligand>
        <name>sn-glycerol 3-phosphate</name>
        <dbReference type="ChEBI" id="CHEBI:57597"/>
    </ligand>
</feature>
<dbReference type="InterPro" id="IPR008927">
    <property type="entry name" value="6-PGluconate_DH-like_C_sf"/>
</dbReference>
<dbReference type="InterPro" id="IPR006168">
    <property type="entry name" value="G3P_DH_NAD-dep"/>
</dbReference>
<evidence type="ECO:0000256" key="14">
    <source>
        <dbReference type="RuleBase" id="RU000437"/>
    </source>
</evidence>
<dbReference type="HAMAP" id="MF_00394">
    <property type="entry name" value="NAD_Glyc3P_dehydrog"/>
    <property type="match status" value="1"/>
</dbReference>
<feature type="binding site" evidence="10">
    <location>
        <position position="270"/>
    </location>
    <ligand>
        <name>NADPH</name>
        <dbReference type="ChEBI" id="CHEBI:57783"/>
    </ligand>
</feature>
<evidence type="ECO:0000256" key="3">
    <source>
        <dbReference type="ARBA" id="ARBA00022741"/>
    </source>
</evidence>
<feature type="active site" description="Proton acceptor" evidence="10 11">
    <location>
        <position position="185"/>
    </location>
</feature>
<feature type="binding site" evidence="10">
    <location>
        <position position="30"/>
    </location>
    <ligand>
        <name>NADPH</name>
        <dbReference type="ChEBI" id="CHEBI:57783"/>
    </ligand>
</feature>
<comment type="function">
    <text evidence="10">Catalyzes the reduction of the glycolytic intermediate dihydroxyacetone phosphate (DHAP) to sn-glycerol 3-phosphate (G3P), the key precursor for phospholipid synthesis.</text>
</comment>
<feature type="binding site" evidence="13">
    <location>
        <begin position="7"/>
        <end position="12"/>
    </location>
    <ligand>
        <name>NAD(+)</name>
        <dbReference type="ChEBI" id="CHEBI:57540"/>
    </ligand>
</feature>
<evidence type="ECO:0000256" key="2">
    <source>
        <dbReference type="ARBA" id="ARBA00022516"/>
    </source>
</evidence>
<feature type="binding site" evidence="10">
    <location>
        <position position="11"/>
    </location>
    <ligand>
        <name>NADPH</name>
        <dbReference type="ChEBI" id="CHEBI:57783"/>
    </ligand>
</feature>
<evidence type="ECO:0000256" key="12">
    <source>
        <dbReference type="PIRSR" id="PIRSR000114-2"/>
    </source>
</evidence>
<feature type="binding site" evidence="13">
    <location>
        <position position="249"/>
    </location>
    <ligand>
        <name>NAD(+)</name>
        <dbReference type="ChEBI" id="CHEBI:57540"/>
    </ligand>
</feature>
<keyword evidence="6 10" id="KW-0520">NAD</keyword>
<dbReference type="EC" id="1.1.1.94" evidence="10"/>
<evidence type="ECO:0000256" key="1">
    <source>
        <dbReference type="ARBA" id="ARBA00011009"/>
    </source>
</evidence>
<accession>A0A6B2NTD9</accession>
<dbReference type="GO" id="GO:0046167">
    <property type="term" value="P:glycerol-3-phosphate biosynthetic process"/>
    <property type="evidence" value="ECO:0007669"/>
    <property type="project" value="UniProtKB-UniRule"/>
</dbReference>
<feature type="binding site" evidence="12">
    <location>
        <position position="102"/>
    </location>
    <ligand>
        <name>substrate</name>
    </ligand>
</feature>
<keyword evidence="4 10" id="KW-0521">NADP</keyword>
<dbReference type="SUPFAM" id="SSF48179">
    <property type="entry name" value="6-phosphogluconate dehydrogenase C-terminal domain-like"/>
    <property type="match status" value="1"/>
</dbReference>
<dbReference type="InterPro" id="IPR011128">
    <property type="entry name" value="G3P_DH_NAD-dep_N"/>
</dbReference>
<sequence>MSVTVLGAGAFGTALAISLAGQGKVRLWSRNPDHAQEMKVTRRNDRRLPGAPFPDDLMVIDDLAEIPETETILLAVPMQQLRRTLQAHGPVLAGRRLVACCKGIELGSGLGPVAVISETLPDAVPALLTGPSFAADIARGLPTALTLSCEDTEIGKDLQAELSTASLRLYRTTDIIGTELGGALKNVIAIACGAVIGAGLGESARAALMTRGYAEMQRMALALGARAETLAGLSGFGDLALTCTSNLSRNYRLGLSIGREEGFDGSITVEGAATALAVAEKAAQMELDMPITSCVTGFVNQSLTLPEAMAQLLARPLKEE</sequence>
<dbReference type="GO" id="GO:0047952">
    <property type="term" value="F:glycerol-3-phosphate dehydrogenase [NAD(P)+] activity"/>
    <property type="evidence" value="ECO:0007669"/>
    <property type="project" value="UniProtKB-UniRule"/>
</dbReference>
<dbReference type="SUPFAM" id="SSF51735">
    <property type="entry name" value="NAD(P)-binding Rossmann-fold domains"/>
    <property type="match status" value="1"/>
</dbReference>
<feature type="binding site" evidence="10">
    <location>
        <position position="249"/>
    </location>
    <ligand>
        <name>sn-glycerol 3-phosphate</name>
        <dbReference type="ChEBI" id="CHEBI:57597"/>
    </ligand>
</feature>
<dbReference type="RefSeq" id="WP_164131403.1">
    <property type="nucleotide sequence ID" value="NZ_JAAGOX010000032.1"/>
</dbReference>
<dbReference type="NCBIfam" id="NF000942">
    <property type="entry name" value="PRK00094.1-4"/>
    <property type="match status" value="1"/>
</dbReference>
<dbReference type="PANTHER" id="PTHR11728:SF1">
    <property type="entry name" value="GLYCEROL-3-PHOSPHATE DEHYDROGENASE [NAD(+)] 2, CHLOROPLASTIC"/>
    <property type="match status" value="1"/>
</dbReference>
<evidence type="ECO:0000256" key="4">
    <source>
        <dbReference type="ARBA" id="ARBA00022857"/>
    </source>
</evidence>
<comment type="subcellular location">
    <subcellularLocation>
        <location evidence="10">Cytoplasm</location>
    </subcellularLocation>
</comment>
<dbReference type="GO" id="GO:0046168">
    <property type="term" value="P:glycerol-3-phosphate catabolic process"/>
    <property type="evidence" value="ECO:0007669"/>
    <property type="project" value="InterPro"/>
</dbReference>
<dbReference type="NCBIfam" id="NF000940">
    <property type="entry name" value="PRK00094.1-2"/>
    <property type="match status" value="1"/>
</dbReference>
<evidence type="ECO:0000259" key="17">
    <source>
        <dbReference type="Pfam" id="PF07479"/>
    </source>
</evidence>
<keyword evidence="3 10" id="KW-0547">Nucleotide-binding</keyword>
<evidence type="ECO:0000256" key="10">
    <source>
        <dbReference type="HAMAP-Rule" id="MF_00394"/>
    </source>
</evidence>
<dbReference type="GO" id="GO:0005975">
    <property type="term" value="P:carbohydrate metabolic process"/>
    <property type="evidence" value="ECO:0007669"/>
    <property type="project" value="InterPro"/>
</dbReference>
<evidence type="ECO:0000256" key="15">
    <source>
        <dbReference type="RuleBase" id="RU000439"/>
    </source>
</evidence>
<feature type="binding site" evidence="10">
    <location>
        <position position="130"/>
    </location>
    <ligand>
        <name>sn-glycerol 3-phosphate</name>
        <dbReference type="ChEBI" id="CHEBI:57597"/>
    </ligand>
</feature>
<reference evidence="18" key="1">
    <citation type="submission" date="2020-02" db="EMBL/GenBank/DDBJ databases">
        <title>Delineation of the pyrene-degrading pathway in Roseobacter clade bacteria by genomic analysis.</title>
        <authorList>
            <person name="Zhou H."/>
            <person name="Wang H."/>
        </authorList>
    </citation>
    <scope>NUCLEOTIDE SEQUENCE</scope>
    <source>
        <strain evidence="18">PrR005</strain>
    </source>
</reference>
<evidence type="ECO:0000256" key="11">
    <source>
        <dbReference type="PIRSR" id="PIRSR000114-1"/>
    </source>
</evidence>
<dbReference type="Pfam" id="PF01210">
    <property type="entry name" value="NAD_Gly3P_dh_N"/>
    <property type="match status" value="1"/>
</dbReference>
<feature type="domain" description="Glycerol-3-phosphate dehydrogenase NAD-dependent N-terminal" evidence="16">
    <location>
        <begin position="3"/>
        <end position="153"/>
    </location>
</feature>
<dbReference type="InterPro" id="IPR013328">
    <property type="entry name" value="6PGD_dom2"/>
</dbReference>
<dbReference type="AlphaFoldDB" id="A0A6B2NTD9"/>
<keyword evidence="9 10" id="KW-1208">Phospholipid metabolism</keyword>
<comment type="catalytic activity">
    <reaction evidence="10 15">
        <text>sn-glycerol 3-phosphate + NADP(+) = dihydroxyacetone phosphate + NADPH + H(+)</text>
        <dbReference type="Rhea" id="RHEA:11096"/>
        <dbReference type="ChEBI" id="CHEBI:15378"/>
        <dbReference type="ChEBI" id="CHEBI:57597"/>
        <dbReference type="ChEBI" id="CHEBI:57642"/>
        <dbReference type="ChEBI" id="CHEBI:57783"/>
        <dbReference type="ChEBI" id="CHEBI:58349"/>
        <dbReference type="EC" id="1.1.1.94"/>
    </reaction>
</comment>
<feature type="binding site" evidence="10">
    <location>
        <position position="249"/>
    </location>
    <ligand>
        <name>NADPH</name>
        <dbReference type="ChEBI" id="CHEBI:57783"/>
    </ligand>
</feature>
<feature type="binding site" evidence="12">
    <location>
        <begin position="249"/>
        <end position="250"/>
    </location>
    <ligand>
        <name>substrate</name>
    </ligand>
</feature>
<dbReference type="Pfam" id="PF07479">
    <property type="entry name" value="NAD_Gly3P_dh_C"/>
    <property type="match status" value="1"/>
</dbReference>
<dbReference type="PROSITE" id="PS00957">
    <property type="entry name" value="NAD_G3PDH"/>
    <property type="match status" value="1"/>
</dbReference>
<keyword evidence="7 10" id="KW-0443">Lipid metabolism</keyword>